<dbReference type="PANTHER" id="PTHR43873:SF1">
    <property type="entry name" value="COBYRINATE A,C-DIAMIDE SYNTHASE"/>
    <property type="match status" value="1"/>
</dbReference>
<dbReference type="UniPathway" id="UPA00148">
    <property type="reaction ID" value="UER00231"/>
</dbReference>
<dbReference type="EC" id="6.3.5.11" evidence="7"/>
<dbReference type="InterPro" id="IPR027417">
    <property type="entry name" value="P-loop_NTPase"/>
</dbReference>
<dbReference type="Pfam" id="PF01656">
    <property type="entry name" value="CbiA"/>
    <property type="match status" value="1"/>
</dbReference>
<comment type="function">
    <text evidence="7">Catalyzes the ATP-dependent amidation of the two carboxylate groups at positions a and c of cobyrinate, using either L-glutamine or ammonia as the nitrogen source.</text>
</comment>
<dbReference type="NCBIfam" id="NF002204">
    <property type="entry name" value="PRK01077.1"/>
    <property type="match status" value="1"/>
</dbReference>
<keyword evidence="11" id="KW-1185">Reference proteome</keyword>
<feature type="domain" description="CobQ/CobB/MinD/ParA nucleotide binding" evidence="8">
    <location>
        <begin position="12"/>
        <end position="195"/>
    </location>
</feature>
<dbReference type="GO" id="GO:0042242">
    <property type="term" value="F:cobyrinic acid a,c-diamide synthase activity"/>
    <property type="evidence" value="ECO:0007669"/>
    <property type="project" value="UniProtKB-UniRule"/>
</dbReference>
<gene>
    <name evidence="7" type="primary">cbiA</name>
    <name evidence="10" type="ORF">FZ040_09680</name>
</gene>
<dbReference type="InterPro" id="IPR029062">
    <property type="entry name" value="Class_I_gatase-like"/>
</dbReference>
<dbReference type="SUPFAM" id="SSF52317">
    <property type="entry name" value="Class I glutamine amidotransferase-like"/>
    <property type="match status" value="1"/>
</dbReference>
<evidence type="ECO:0000256" key="6">
    <source>
        <dbReference type="ARBA" id="ARBA00022962"/>
    </source>
</evidence>
<comment type="pathway">
    <text evidence="7">Cofactor biosynthesis; adenosylcobalamin biosynthesis; cob(II)yrinate a,c-diamide from sirohydrochlorin (anaerobic route): step 10/10.</text>
</comment>
<dbReference type="GO" id="GO:0005524">
    <property type="term" value="F:ATP binding"/>
    <property type="evidence" value="ECO:0007669"/>
    <property type="project" value="UniProtKB-UniRule"/>
</dbReference>
<comment type="caution">
    <text evidence="10">The sequence shown here is derived from an EMBL/GenBank/DDBJ whole genome shotgun (WGS) entry which is preliminary data.</text>
</comment>
<comment type="domain">
    <text evidence="7">Comprises of two domains. The C-terminal domain contains the binding site for glutamine and catalyzes the hydrolysis of this substrate to glutamate and ammonia. The N-terminal domain is anticipated to bind ATP and cobyrinate and catalyzes the ultimate synthesis of the diamide product. The ammonia produced via the glutaminase domain is probably translocated to the adjacent domain via a molecular tunnel, where it reacts with an activated intermediate.</text>
</comment>
<comment type="similarity">
    <text evidence="7">Belongs to the CobB/CbiA family.</text>
</comment>
<dbReference type="AlphaFoldDB" id="A0A5D6W185"/>
<keyword evidence="3 7" id="KW-0547">Nucleotide-binding</keyword>
<comment type="cofactor">
    <cofactor evidence="1 7">
        <name>Mg(2+)</name>
        <dbReference type="ChEBI" id="CHEBI:18420"/>
    </cofactor>
</comment>
<feature type="active site" description="Nucleophile" evidence="7">
    <location>
        <position position="334"/>
    </location>
</feature>
<name>A0A5D6W185_9FIRM</name>
<dbReference type="SUPFAM" id="SSF52540">
    <property type="entry name" value="P-loop containing nucleoside triphosphate hydrolases"/>
    <property type="match status" value="1"/>
</dbReference>
<dbReference type="RefSeq" id="WP_149171789.1">
    <property type="nucleotide sequence ID" value="NZ_VTOY01000008.1"/>
</dbReference>
<evidence type="ECO:0000259" key="8">
    <source>
        <dbReference type="Pfam" id="PF01656"/>
    </source>
</evidence>
<dbReference type="HAMAP" id="MF_00027">
    <property type="entry name" value="CobB_CbiA"/>
    <property type="match status" value="1"/>
</dbReference>
<dbReference type="Gene3D" id="3.40.50.880">
    <property type="match status" value="1"/>
</dbReference>
<dbReference type="OrthoDB" id="9764035at2"/>
<reference evidence="10 11" key="1">
    <citation type="submission" date="2019-08" db="EMBL/GenBank/DDBJ databases">
        <title>Selenomonas sp. mPRGC5 and Selenomonas sp. mPRGC8 isolated from ruminal fluid of dairy goat (Capra hircus).</title>
        <authorList>
            <person name="Poothong S."/>
            <person name="Nuengjamnong C."/>
            <person name="Tanasupawat S."/>
        </authorList>
    </citation>
    <scope>NUCLEOTIDE SEQUENCE [LARGE SCALE GENOMIC DNA]</scope>
    <source>
        <strain evidence="11">mPRGC5</strain>
    </source>
</reference>
<sequence length="468" mass="50881">MQYANQYSIPRIVIGATQSGSGKTTIVTGLLAALKERGLTVQSFKVGPDYIDPGYHELASGRAAHNLDTWLTPKQVVPAIFAAACEGADIAVVEGVMGLYDGGRQGVSSTAEVAKLIDAPVLLVIDAKSMGASAAAIAQGFRDYDKTVQLAGVILNRLGSDTHEAMIREAMKAIGMEVYGALRREENLQLPERHLGLLPVQENEEYQVIDQMGKAVGQQLDIEALLRLARAAKPLKGYEPFLRGKQKPMACRIGIAQDEAFSFYYPTSLKVLKHLGAELIPFSPLRDKTLPEVDGLLIGGGFPEMFAADLAANESMRQAVREKAAAGMPIYAECGGFMYLMESLTDFSGNVHAMAGVFSGQAVMTKKLQMVGYVEAVLKQDSLLGRKGTKLHGHEFHFSVEQAAEDEDRPFAFTKLRNNQTYGAGRKYKNALGSYLHLHFAGCPAAAESFVENCLAWKLEKEKESDWV</sequence>
<organism evidence="10 11">
    <name type="scientific">Selenomonas ruminis</name>
    <dbReference type="NCBI Taxonomy" id="2593411"/>
    <lineage>
        <taxon>Bacteria</taxon>
        <taxon>Bacillati</taxon>
        <taxon>Bacillota</taxon>
        <taxon>Negativicutes</taxon>
        <taxon>Selenomonadales</taxon>
        <taxon>Selenomonadaceae</taxon>
        <taxon>Selenomonas</taxon>
    </lineage>
</organism>
<feature type="site" description="Increases nucleophilicity of active site Cys" evidence="7">
    <location>
        <position position="437"/>
    </location>
</feature>
<dbReference type="PANTHER" id="PTHR43873">
    <property type="entry name" value="COBYRINATE A,C-DIAMIDE SYNTHASE"/>
    <property type="match status" value="1"/>
</dbReference>
<keyword evidence="7" id="KW-0169">Cobalamin biosynthesis</keyword>
<dbReference type="EMBL" id="VTOY01000008">
    <property type="protein sequence ID" value="TYZ21660.1"/>
    <property type="molecule type" value="Genomic_DNA"/>
</dbReference>
<dbReference type="InterPro" id="IPR004484">
    <property type="entry name" value="CbiA/CobB_synth"/>
</dbReference>
<dbReference type="Pfam" id="PF07685">
    <property type="entry name" value="GATase_3"/>
    <property type="match status" value="1"/>
</dbReference>
<dbReference type="PROSITE" id="PS51274">
    <property type="entry name" value="GATASE_COBBQ"/>
    <property type="match status" value="1"/>
</dbReference>
<keyword evidence="6 7" id="KW-0315">Glutamine amidotransferase</keyword>
<evidence type="ECO:0000256" key="3">
    <source>
        <dbReference type="ARBA" id="ARBA00022741"/>
    </source>
</evidence>
<accession>A0A5D6W185</accession>
<dbReference type="Proteomes" id="UP000323646">
    <property type="component" value="Unassembled WGS sequence"/>
</dbReference>
<keyword evidence="5 7" id="KW-0460">Magnesium</keyword>
<comment type="miscellaneous">
    <text evidence="7">The a and c carboxylates of cobyrinate are activated for nucleophilic attack via formation of a phosphorylated intermediate by ATP. CbiA catalyzes first the amidation of the c-carboxylate, and then that of the a-carboxylate.</text>
</comment>
<evidence type="ECO:0000256" key="7">
    <source>
        <dbReference type="HAMAP-Rule" id="MF_00027"/>
    </source>
</evidence>
<comment type="catalytic activity">
    <reaction evidence="7">
        <text>cob(II)yrinate + 2 L-glutamine + 2 ATP + 2 H2O = cob(II)yrinate a,c diamide + 2 L-glutamate + 2 ADP + 2 phosphate + 2 H(+)</text>
        <dbReference type="Rhea" id="RHEA:26289"/>
        <dbReference type="ChEBI" id="CHEBI:15377"/>
        <dbReference type="ChEBI" id="CHEBI:15378"/>
        <dbReference type="ChEBI" id="CHEBI:29985"/>
        <dbReference type="ChEBI" id="CHEBI:30616"/>
        <dbReference type="ChEBI" id="CHEBI:43474"/>
        <dbReference type="ChEBI" id="CHEBI:58359"/>
        <dbReference type="ChEBI" id="CHEBI:58537"/>
        <dbReference type="ChEBI" id="CHEBI:58894"/>
        <dbReference type="ChEBI" id="CHEBI:456216"/>
        <dbReference type="EC" id="6.3.5.11"/>
    </reaction>
</comment>
<keyword evidence="4 7" id="KW-0067">ATP-binding</keyword>
<dbReference type="InterPro" id="IPR011698">
    <property type="entry name" value="GATase_3"/>
</dbReference>
<evidence type="ECO:0000313" key="10">
    <source>
        <dbReference type="EMBL" id="TYZ21660.1"/>
    </source>
</evidence>
<evidence type="ECO:0000313" key="11">
    <source>
        <dbReference type="Proteomes" id="UP000323646"/>
    </source>
</evidence>
<proteinExistence type="inferred from homology"/>
<dbReference type="InterPro" id="IPR002586">
    <property type="entry name" value="CobQ/CobB/MinD/ParA_Nub-bd_dom"/>
</dbReference>
<dbReference type="CDD" id="cd05388">
    <property type="entry name" value="CobB_N"/>
    <property type="match status" value="1"/>
</dbReference>
<evidence type="ECO:0000256" key="4">
    <source>
        <dbReference type="ARBA" id="ARBA00022840"/>
    </source>
</evidence>
<keyword evidence="2 7" id="KW-0436">Ligase</keyword>
<protein>
    <recommendedName>
        <fullName evidence="7">Cobyrinate a,c-diamide synthase</fullName>
        <ecNumber evidence="7">6.3.5.11</ecNumber>
    </recommendedName>
    <alternativeName>
        <fullName evidence="7">Cobyrinic acid a,c-diamide synthetase</fullName>
    </alternativeName>
</protein>
<evidence type="ECO:0000256" key="5">
    <source>
        <dbReference type="ARBA" id="ARBA00022842"/>
    </source>
</evidence>
<dbReference type="GO" id="GO:0009236">
    <property type="term" value="P:cobalamin biosynthetic process"/>
    <property type="evidence" value="ECO:0007669"/>
    <property type="project" value="UniProtKB-UniRule"/>
</dbReference>
<dbReference type="Gene3D" id="3.40.50.300">
    <property type="entry name" value="P-loop containing nucleotide triphosphate hydrolases"/>
    <property type="match status" value="1"/>
</dbReference>
<evidence type="ECO:0000259" key="9">
    <source>
        <dbReference type="Pfam" id="PF07685"/>
    </source>
</evidence>
<evidence type="ECO:0000256" key="2">
    <source>
        <dbReference type="ARBA" id="ARBA00022598"/>
    </source>
</evidence>
<feature type="domain" description="CobB/CobQ-like glutamine amidotransferase" evidence="9">
    <location>
        <begin position="252"/>
        <end position="441"/>
    </location>
</feature>
<evidence type="ECO:0000256" key="1">
    <source>
        <dbReference type="ARBA" id="ARBA00001946"/>
    </source>
</evidence>
<dbReference type="NCBIfam" id="TIGR00379">
    <property type="entry name" value="cobB"/>
    <property type="match status" value="1"/>
</dbReference>
<dbReference type="CDD" id="cd03130">
    <property type="entry name" value="GATase1_CobB"/>
    <property type="match status" value="1"/>
</dbReference>